<dbReference type="EnsemblPlants" id="AET5Gv20673400.1">
    <property type="protein sequence ID" value="AET5Gv20673400.1"/>
    <property type="gene ID" value="AET5Gv20673400"/>
</dbReference>
<dbReference type="GO" id="GO:0016887">
    <property type="term" value="F:ATP hydrolysis activity"/>
    <property type="evidence" value="ECO:0007669"/>
    <property type="project" value="RHEA"/>
</dbReference>
<dbReference type="GO" id="GO:0043139">
    <property type="term" value="F:5'-3' DNA helicase activity"/>
    <property type="evidence" value="ECO:0007669"/>
    <property type="project" value="UniProtKB-EC"/>
</dbReference>
<dbReference type="EC" id="5.6.2.3" evidence="1"/>
<organism evidence="4 5">
    <name type="scientific">Aegilops tauschii subsp. strangulata</name>
    <name type="common">Goatgrass</name>
    <dbReference type="NCBI Taxonomy" id="200361"/>
    <lineage>
        <taxon>Eukaryota</taxon>
        <taxon>Viridiplantae</taxon>
        <taxon>Streptophyta</taxon>
        <taxon>Embryophyta</taxon>
        <taxon>Tracheophyta</taxon>
        <taxon>Spermatophyta</taxon>
        <taxon>Magnoliopsida</taxon>
        <taxon>Liliopsida</taxon>
        <taxon>Poales</taxon>
        <taxon>Poaceae</taxon>
        <taxon>BOP clade</taxon>
        <taxon>Pooideae</taxon>
        <taxon>Triticodae</taxon>
        <taxon>Triticeae</taxon>
        <taxon>Triticinae</taxon>
        <taxon>Aegilops</taxon>
    </lineage>
</organism>
<dbReference type="GO" id="GO:0006310">
    <property type="term" value="P:DNA recombination"/>
    <property type="evidence" value="ECO:0007669"/>
    <property type="project" value="UniProtKB-KW"/>
</dbReference>
<keyword evidence="1" id="KW-0347">Helicase</keyword>
<reference evidence="4" key="3">
    <citation type="journal article" date="2017" name="Nature">
        <title>Genome sequence of the progenitor of the wheat D genome Aegilops tauschii.</title>
        <authorList>
            <person name="Luo M.C."/>
            <person name="Gu Y.Q."/>
            <person name="Puiu D."/>
            <person name="Wang H."/>
            <person name="Twardziok S.O."/>
            <person name="Deal K.R."/>
            <person name="Huo N."/>
            <person name="Zhu T."/>
            <person name="Wang L."/>
            <person name="Wang Y."/>
            <person name="McGuire P.E."/>
            <person name="Liu S."/>
            <person name="Long H."/>
            <person name="Ramasamy R.K."/>
            <person name="Rodriguez J.C."/>
            <person name="Van S.L."/>
            <person name="Yuan L."/>
            <person name="Wang Z."/>
            <person name="Xia Z."/>
            <person name="Xiao L."/>
            <person name="Anderson O.D."/>
            <person name="Ouyang S."/>
            <person name="Liang Y."/>
            <person name="Zimin A.V."/>
            <person name="Pertea G."/>
            <person name="Qi P."/>
            <person name="Bennetzen J.L."/>
            <person name="Dai X."/>
            <person name="Dawson M.W."/>
            <person name="Muller H.G."/>
            <person name="Kugler K."/>
            <person name="Rivarola-Duarte L."/>
            <person name="Spannagl M."/>
            <person name="Mayer K.F.X."/>
            <person name="Lu F.H."/>
            <person name="Bevan M.W."/>
            <person name="Leroy P."/>
            <person name="Li P."/>
            <person name="You F.M."/>
            <person name="Sun Q."/>
            <person name="Liu Z."/>
            <person name="Lyons E."/>
            <person name="Wicker T."/>
            <person name="Salzberg S.L."/>
            <person name="Devos K.M."/>
            <person name="Dvorak J."/>
        </authorList>
    </citation>
    <scope>NUCLEOTIDE SEQUENCE [LARGE SCALE GENOMIC DNA]</scope>
    <source>
        <strain evidence="4">cv. AL8/78</strain>
    </source>
</reference>
<reference evidence="5" key="2">
    <citation type="journal article" date="2017" name="Nat. Plants">
        <title>The Aegilops tauschii genome reveals multiple impacts of transposons.</title>
        <authorList>
            <person name="Zhao G."/>
            <person name="Zou C."/>
            <person name="Li K."/>
            <person name="Wang K."/>
            <person name="Li T."/>
            <person name="Gao L."/>
            <person name="Zhang X."/>
            <person name="Wang H."/>
            <person name="Yang Z."/>
            <person name="Liu X."/>
            <person name="Jiang W."/>
            <person name="Mao L."/>
            <person name="Kong X."/>
            <person name="Jiao Y."/>
            <person name="Jia J."/>
        </authorList>
    </citation>
    <scope>NUCLEOTIDE SEQUENCE [LARGE SCALE GENOMIC DNA]</scope>
    <source>
        <strain evidence="5">cv. AL8/78</strain>
    </source>
</reference>
<keyword evidence="1" id="KW-0378">Hydrolase</keyword>
<feature type="domain" description="DNA helicase Pif1-like DEAD-box helicase" evidence="2">
    <location>
        <begin position="106"/>
        <end position="309"/>
    </location>
</feature>
<sequence>MPCALRRLFATILVFCEVTKIRELWHKHLESMSEDYRCSQPNEAILEQMVLRDIRDLLHSMGKDIKTYGLPELVDTNAFLGDECMEVREEREVGVDQEHIDLINSLNSEQLAGFNDIMDHIMNKRSQVFFLDAPGGTGKTYLFKALLAKVRSMGEIAIATATSGIAASILPGGRTAHSRFKIPIKLTDNSMCGFTKQSGTAELLKEAALIIWDEVAMTKRQAMEALDRSLQDIMGCALPFGGKIVVFGGDFRQVLLVVPKGARAQITDATIQRSYIWQTIHKINLTRNMRSQADPLFSEYLLRIGNGTEEGDDYVRLPEDIVIGHTDDETTVNRLIKEVFPSLSAIAKSGEYMSSRAILSTKNDYVDELNSKMIDMFPGQEKVYHSFDSIEDDYSNNYPIDFVNSLTPNGLPPHVLKVKVNCLVILLRNLDPHNGLCNGTRLMIRAFQDNAIDAEIVGGQHVGKRVFIPRIPLSPSEDISLSFKLKRKQFPIRLSFAMTINKAQGQTIPNVGIYLPEPVFSHGQLYVALSRGVSRRTTRILAKPNKQIDKSGKSTKNIVFIDVLEG</sequence>
<dbReference type="Gene3D" id="3.40.50.300">
    <property type="entry name" value="P-loop containing nucleotide triphosphate hydrolases"/>
    <property type="match status" value="2"/>
</dbReference>
<keyword evidence="1" id="KW-0234">DNA repair</keyword>
<dbReference type="AlphaFoldDB" id="A0A453L8U8"/>
<dbReference type="CDD" id="cd18809">
    <property type="entry name" value="SF1_C_RecD"/>
    <property type="match status" value="1"/>
</dbReference>
<feature type="domain" description="DNA helicase Pif1-like 2B" evidence="3">
    <location>
        <begin position="401"/>
        <end position="445"/>
    </location>
</feature>
<evidence type="ECO:0000259" key="3">
    <source>
        <dbReference type="Pfam" id="PF21530"/>
    </source>
</evidence>
<reference evidence="5" key="1">
    <citation type="journal article" date="2014" name="Science">
        <title>Ancient hybridizations among the ancestral genomes of bread wheat.</title>
        <authorList>
            <consortium name="International Wheat Genome Sequencing Consortium,"/>
            <person name="Marcussen T."/>
            <person name="Sandve S.R."/>
            <person name="Heier L."/>
            <person name="Spannagl M."/>
            <person name="Pfeifer M."/>
            <person name="Jakobsen K.S."/>
            <person name="Wulff B.B."/>
            <person name="Steuernagel B."/>
            <person name="Mayer K.F."/>
            <person name="Olsen O.A."/>
        </authorList>
    </citation>
    <scope>NUCLEOTIDE SEQUENCE [LARGE SCALE GENOMIC DNA]</scope>
    <source>
        <strain evidence="5">cv. AL8/78</strain>
    </source>
</reference>
<name>A0A453L8U8_AEGTS</name>
<comment type="cofactor">
    <cofactor evidence="1">
        <name>Mg(2+)</name>
        <dbReference type="ChEBI" id="CHEBI:18420"/>
    </cofactor>
</comment>
<keyword evidence="1" id="KW-0067">ATP-binding</keyword>
<dbReference type="Gramene" id="AET5Gv20673400.1">
    <property type="protein sequence ID" value="AET5Gv20673400.1"/>
    <property type="gene ID" value="AET5Gv20673400"/>
</dbReference>
<reference evidence="4" key="4">
    <citation type="submission" date="2019-03" db="UniProtKB">
        <authorList>
            <consortium name="EnsemblPlants"/>
        </authorList>
    </citation>
    <scope>IDENTIFICATION</scope>
</reference>
<evidence type="ECO:0000259" key="2">
    <source>
        <dbReference type="Pfam" id="PF05970"/>
    </source>
</evidence>
<evidence type="ECO:0000256" key="1">
    <source>
        <dbReference type="RuleBase" id="RU363044"/>
    </source>
</evidence>
<dbReference type="GO" id="GO:0000723">
    <property type="term" value="P:telomere maintenance"/>
    <property type="evidence" value="ECO:0007669"/>
    <property type="project" value="InterPro"/>
</dbReference>
<reference evidence="4" key="5">
    <citation type="journal article" date="2021" name="G3 (Bethesda)">
        <title>Aegilops tauschii genome assembly Aet v5.0 features greater sequence contiguity and improved annotation.</title>
        <authorList>
            <person name="Wang L."/>
            <person name="Zhu T."/>
            <person name="Rodriguez J.C."/>
            <person name="Deal K.R."/>
            <person name="Dubcovsky J."/>
            <person name="McGuire P.E."/>
            <person name="Lux T."/>
            <person name="Spannagl M."/>
            <person name="Mayer K.F.X."/>
            <person name="Baldrich P."/>
            <person name="Meyers B.C."/>
            <person name="Huo N."/>
            <person name="Gu Y.Q."/>
            <person name="Zhou H."/>
            <person name="Devos K.M."/>
            <person name="Bennetzen J.L."/>
            <person name="Unver T."/>
            <person name="Budak H."/>
            <person name="Gulick P.J."/>
            <person name="Galiba G."/>
            <person name="Kalapos B."/>
            <person name="Nelson D.R."/>
            <person name="Li P."/>
            <person name="You F.M."/>
            <person name="Luo M.C."/>
            <person name="Dvorak J."/>
        </authorList>
    </citation>
    <scope>NUCLEOTIDE SEQUENCE [LARGE SCALE GENOMIC DNA]</scope>
    <source>
        <strain evidence="4">cv. AL8/78</strain>
    </source>
</reference>
<dbReference type="Proteomes" id="UP000015105">
    <property type="component" value="Chromosome 5D"/>
</dbReference>
<evidence type="ECO:0000313" key="4">
    <source>
        <dbReference type="EnsemblPlants" id="AET5Gv20673400.1"/>
    </source>
</evidence>
<keyword evidence="1" id="KW-0227">DNA damage</keyword>
<dbReference type="FunFam" id="3.40.50.300:FF:002884">
    <property type="entry name" value="ATP-dependent DNA helicase"/>
    <property type="match status" value="1"/>
</dbReference>
<dbReference type="InterPro" id="IPR027417">
    <property type="entry name" value="P-loop_NTPase"/>
</dbReference>
<proteinExistence type="inferred from homology"/>
<dbReference type="GO" id="GO:0006281">
    <property type="term" value="P:DNA repair"/>
    <property type="evidence" value="ECO:0007669"/>
    <property type="project" value="UniProtKB-KW"/>
</dbReference>
<dbReference type="GO" id="GO:0005524">
    <property type="term" value="F:ATP binding"/>
    <property type="evidence" value="ECO:0007669"/>
    <property type="project" value="UniProtKB-KW"/>
</dbReference>
<accession>A0A453L8U8</accession>
<keyword evidence="1" id="KW-0233">DNA recombination</keyword>
<protein>
    <recommendedName>
        <fullName evidence="1">ATP-dependent DNA helicase</fullName>
        <ecNumber evidence="1">5.6.2.3</ecNumber>
    </recommendedName>
</protein>
<dbReference type="STRING" id="200361.A0A453L8U8"/>
<dbReference type="PANTHER" id="PTHR10492">
    <property type="match status" value="1"/>
</dbReference>
<dbReference type="Pfam" id="PF05970">
    <property type="entry name" value="PIF1"/>
    <property type="match status" value="1"/>
</dbReference>
<dbReference type="InterPro" id="IPR049163">
    <property type="entry name" value="Pif1-like_2B_dom"/>
</dbReference>
<keyword evidence="5" id="KW-1185">Reference proteome</keyword>
<dbReference type="SUPFAM" id="SSF52540">
    <property type="entry name" value="P-loop containing nucleoside triphosphate hydrolases"/>
    <property type="match status" value="2"/>
</dbReference>
<keyword evidence="1" id="KW-0547">Nucleotide-binding</keyword>
<evidence type="ECO:0000313" key="5">
    <source>
        <dbReference type="Proteomes" id="UP000015105"/>
    </source>
</evidence>
<comment type="similarity">
    <text evidence="1">Belongs to the helicase family.</text>
</comment>
<dbReference type="PANTHER" id="PTHR10492:SF94">
    <property type="entry name" value="ATP-DEPENDENT DNA HELICASE"/>
    <property type="match status" value="1"/>
</dbReference>
<dbReference type="InterPro" id="IPR010285">
    <property type="entry name" value="DNA_helicase_pif1-like_DEAD"/>
</dbReference>
<comment type="catalytic activity">
    <reaction evidence="1">
        <text>ATP + H2O = ADP + phosphate + H(+)</text>
        <dbReference type="Rhea" id="RHEA:13065"/>
        <dbReference type="ChEBI" id="CHEBI:15377"/>
        <dbReference type="ChEBI" id="CHEBI:15378"/>
        <dbReference type="ChEBI" id="CHEBI:30616"/>
        <dbReference type="ChEBI" id="CHEBI:43474"/>
        <dbReference type="ChEBI" id="CHEBI:456216"/>
        <dbReference type="EC" id="5.6.2.3"/>
    </reaction>
</comment>
<dbReference type="Pfam" id="PF21530">
    <property type="entry name" value="Pif1_2B_dom"/>
    <property type="match status" value="1"/>
</dbReference>